<protein>
    <submittedName>
        <fullName evidence="2">Uncharacterized protein</fullName>
    </submittedName>
</protein>
<sequence>MSRSLKEQLISELRASGQYDVAEAVEEGKANSLPQLKKDVLMSAASKVKSGDGRVYYHHGMAGPSPSSGTGGIWSGGWGYPEADADDSGRGS</sequence>
<evidence type="ECO:0000313" key="2">
    <source>
        <dbReference type="EMBL" id="MEQ6918738.1"/>
    </source>
</evidence>
<feature type="compositionally biased region" description="Gly residues" evidence="1">
    <location>
        <begin position="69"/>
        <end position="79"/>
    </location>
</feature>
<dbReference type="Proteomes" id="UP001442468">
    <property type="component" value="Unassembled WGS sequence"/>
</dbReference>
<name>A0ABV1NI60_9GAMM</name>
<keyword evidence="3" id="KW-1185">Reference proteome</keyword>
<dbReference type="RefSeq" id="WP_349763023.1">
    <property type="nucleotide sequence ID" value="NZ_JBEGCJ010000007.1"/>
</dbReference>
<dbReference type="EMBL" id="JBEGCJ010000007">
    <property type="protein sequence ID" value="MEQ6918738.1"/>
    <property type="molecule type" value="Genomic_DNA"/>
</dbReference>
<feature type="region of interest" description="Disordered" evidence="1">
    <location>
        <begin position="65"/>
        <end position="92"/>
    </location>
</feature>
<proteinExistence type="predicted"/>
<reference evidence="2 3" key="1">
    <citation type="submission" date="2024-05" db="EMBL/GenBank/DDBJ databases">
        <title>Halomonas sp. SSM6 16S ribosomal RNA gene Genome sequencing and assembly.</title>
        <authorList>
            <person name="Yook S."/>
        </authorList>
    </citation>
    <scope>NUCLEOTIDE SEQUENCE [LARGE SCALE GENOMIC DNA]</scope>
    <source>
        <strain evidence="2 3">SSM6</strain>
    </source>
</reference>
<organism evidence="2 3">
    <name type="scientific">Halomonas aquatica</name>
    <dbReference type="NCBI Taxonomy" id="3151123"/>
    <lineage>
        <taxon>Bacteria</taxon>
        <taxon>Pseudomonadati</taxon>
        <taxon>Pseudomonadota</taxon>
        <taxon>Gammaproteobacteria</taxon>
        <taxon>Oceanospirillales</taxon>
        <taxon>Halomonadaceae</taxon>
        <taxon>Halomonas</taxon>
    </lineage>
</organism>
<gene>
    <name evidence="2" type="ORF">ABE960_14560</name>
</gene>
<comment type="caution">
    <text evidence="2">The sequence shown here is derived from an EMBL/GenBank/DDBJ whole genome shotgun (WGS) entry which is preliminary data.</text>
</comment>
<accession>A0ABV1NI60</accession>
<evidence type="ECO:0000256" key="1">
    <source>
        <dbReference type="SAM" id="MobiDB-lite"/>
    </source>
</evidence>
<evidence type="ECO:0000313" key="3">
    <source>
        <dbReference type="Proteomes" id="UP001442468"/>
    </source>
</evidence>